<evidence type="ECO:0000256" key="1">
    <source>
        <dbReference type="SAM" id="MobiDB-lite"/>
    </source>
</evidence>
<dbReference type="AlphaFoldDB" id="A0AA36FCW7"/>
<keyword evidence="3" id="KW-1185">Reference proteome</keyword>
<sequence>MSLHSPECGESSSNVHSSDPLYSDSFESLSSSNEENDNINNDSFKENPITDSNNSSSIGADGITVHRSASVTTDNSDVSDISYSNTFVSSSDADETDQNNLCKSSVNSLNSSSDVIYSDTFEASGTSLVHTANDGTLTSESHEESFCYESSKEDSYDGLQKDLYSRSQRSVATTNDTIVDELTGDEVSSKITDFDKEKENYIRHILKRFQNGKKIGSADGKTFSNINKECMMPEQNANDFCKKMLEKVKESHQRKVEEKPRNTTTKHSYQTPLDIDPSFISRIKLKNLLENMKQASNERIHLPSICEKCSKEMSQIEASTAQEQFLKWRINELQKKKLEEEIENHLLNVACIHL</sequence>
<reference evidence="2" key="1">
    <citation type="submission" date="2023-08" db="EMBL/GenBank/DDBJ databases">
        <authorList>
            <person name="Alioto T."/>
            <person name="Alioto T."/>
            <person name="Gomez Garrido J."/>
        </authorList>
    </citation>
    <scope>NUCLEOTIDE SEQUENCE</scope>
</reference>
<gene>
    <name evidence="2" type="ORF">OCTVUL_1B019993</name>
</gene>
<feature type="compositionally biased region" description="Low complexity" evidence="1">
    <location>
        <begin position="23"/>
        <end position="42"/>
    </location>
</feature>
<feature type="region of interest" description="Disordered" evidence="1">
    <location>
        <begin position="1"/>
        <end position="61"/>
    </location>
</feature>
<accession>A0AA36FCW7</accession>
<proteinExistence type="predicted"/>
<dbReference type="InterPro" id="IPR027932">
    <property type="entry name" value="DUF4606"/>
</dbReference>
<feature type="compositionally biased region" description="Polar residues" evidence="1">
    <location>
        <begin position="49"/>
        <end position="58"/>
    </location>
</feature>
<dbReference type="Pfam" id="PF15379">
    <property type="entry name" value="DUF4606"/>
    <property type="match status" value="1"/>
</dbReference>
<protein>
    <submittedName>
        <fullName evidence="2">Uncharacterized protein</fullName>
    </submittedName>
</protein>
<name>A0AA36FCW7_OCTVU</name>
<dbReference type="Proteomes" id="UP001162480">
    <property type="component" value="Chromosome 16"/>
</dbReference>
<dbReference type="EMBL" id="OX597829">
    <property type="protein sequence ID" value="CAI9734421.1"/>
    <property type="molecule type" value="Genomic_DNA"/>
</dbReference>
<evidence type="ECO:0000313" key="3">
    <source>
        <dbReference type="Proteomes" id="UP001162480"/>
    </source>
</evidence>
<organism evidence="2 3">
    <name type="scientific">Octopus vulgaris</name>
    <name type="common">Common octopus</name>
    <dbReference type="NCBI Taxonomy" id="6645"/>
    <lineage>
        <taxon>Eukaryota</taxon>
        <taxon>Metazoa</taxon>
        <taxon>Spiralia</taxon>
        <taxon>Lophotrochozoa</taxon>
        <taxon>Mollusca</taxon>
        <taxon>Cephalopoda</taxon>
        <taxon>Coleoidea</taxon>
        <taxon>Octopodiformes</taxon>
        <taxon>Octopoda</taxon>
        <taxon>Incirrata</taxon>
        <taxon>Octopodidae</taxon>
        <taxon>Octopus</taxon>
    </lineage>
</organism>
<evidence type="ECO:0000313" key="2">
    <source>
        <dbReference type="EMBL" id="CAI9734421.1"/>
    </source>
</evidence>